<evidence type="ECO:0000313" key="9">
    <source>
        <dbReference type="Proteomes" id="UP000466966"/>
    </source>
</evidence>
<dbReference type="Pfam" id="PF04321">
    <property type="entry name" value="RmlD_sub_bind"/>
    <property type="match status" value="1"/>
</dbReference>
<evidence type="ECO:0000256" key="1">
    <source>
        <dbReference type="ARBA" id="ARBA00004781"/>
    </source>
</evidence>
<dbReference type="InterPro" id="IPR029903">
    <property type="entry name" value="RmlD-like-bd"/>
</dbReference>
<dbReference type="SUPFAM" id="SSF51735">
    <property type="entry name" value="NAD(P)-binding Rossmann-fold domains"/>
    <property type="match status" value="1"/>
</dbReference>
<evidence type="ECO:0000256" key="6">
    <source>
        <dbReference type="RuleBase" id="RU364082"/>
    </source>
</evidence>
<comment type="similarity">
    <text evidence="2 6">Belongs to the dTDP-4-dehydrorhamnose reductase family.</text>
</comment>
<feature type="domain" description="RmlD-like substrate binding" evidence="7">
    <location>
        <begin position="1"/>
        <end position="280"/>
    </location>
</feature>
<evidence type="ECO:0000256" key="4">
    <source>
        <dbReference type="ARBA" id="ARBA00017099"/>
    </source>
</evidence>
<comment type="function">
    <text evidence="6">Catalyzes the reduction of dTDP-6-deoxy-L-lyxo-4-hexulose to yield dTDP-L-rhamnose.</text>
</comment>
<dbReference type="PANTHER" id="PTHR10491">
    <property type="entry name" value="DTDP-4-DEHYDRORHAMNOSE REDUCTASE"/>
    <property type="match status" value="1"/>
</dbReference>
<dbReference type="OrthoDB" id="9803892at2"/>
<evidence type="ECO:0000256" key="2">
    <source>
        <dbReference type="ARBA" id="ARBA00010944"/>
    </source>
</evidence>
<organism evidence="8 9">
    <name type="scientific">Alteraurantiacibacter buctensis</name>
    <dbReference type="NCBI Taxonomy" id="1503981"/>
    <lineage>
        <taxon>Bacteria</taxon>
        <taxon>Pseudomonadati</taxon>
        <taxon>Pseudomonadota</taxon>
        <taxon>Alphaproteobacteria</taxon>
        <taxon>Sphingomonadales</taxon>
        <taxon>Erythrobacteraceae</taxon>
        <taxon>Alteraurantiacibacter</taxon>
    </lineage>
</organism>
<evidence type="ECO:0000256" key="3">
    <source>
        <dbReference type="ARBA" id="ARBA00012929"/>
    </source>
</evidence>
<dbReference type="GO" id="GO:0005829">
    <property type="term" value="C:cytosol"/>
    <property type="evidence" value="ECO:0007669"/>
    <property type="project" value="TreeGrafter"/>
</dbReference>
<dbReference type="InterPro" id="IPR005913">
    <property type="entry name" value="dTDP_dehydrorham_reduct"/>
</dbReference>
<evidence type="ECO:0000259" key="7">
    <source>
        <dbReference type="Pfam" id="PF04321"/>
    </source>
</evidence>
<proteinExistence type="inferred from homology"/>
<evidence type="ECO:0000313" key="8">
    <source>
        <dbReference type="EMBL" id="MXO73101.1"/>
    </source>
</evidence>
<comment type="cofactor">
    <cofactor evidence="6">
        <name>Mg(2+)</name>
        <dbReference type="ChEBI" id="CHEBI:18420"/>
    </cofactor>
    <text evidence="6">Binds 1 Mg(2+) ion per monomer.</text>
</comment>
<dbReference type="AlphaFoldDB" id="A0A844Z285"/>
<sequence>MKVLITGAEGQLGRALQASAPANARVLAIGRADLDLADAAAVEARVRAESPDLLINAAAYTAVDKAESEEALAQAINAGAVTAMAAGLAGTAGRMVHISTDFVFDGRAARAYRPHDSRNPLSVYGRTKAAGEDAAGPDALIVRSAWVHSAGGENFVRNMLRLMAERDRLSVVSDQIGAPTWAPGLAATIWKLVARGGTGLWHHSDAGVASWYDFAVAIQEEALACGLLDKAVPVIPIKTADYPTPAQRPAFSLLDCSATRGLLGDGYTHWRTNLRRMLLEEKALG</sequence>
<gene>
    <name evidence="8" type="primary">rfbD</name>
    <name evidence="8" type="ORF">GRI99_15845</name>
</gene>
<dbReference type="InterPro" id="IPR036291">
    <property type="entry name" value="NAD(P)-bd_dom_sf"/>
</dbReference>
<accession>A0A844Z285</accession>
<name>A0A844Z285_9SPHN</name>
<keyword evidence="9" id="KW-1185">Reference proteome</keyword>
<comment type="pathway">
    <text evidence="1 6">Carbohydrate biosynthesis; dTDP-L-rhamnose biosynthesis.</text>
</comment>
<dbReference type="EMBL" id="WTYV01000007">
    <property type="protein sequence ID" value="MXO73101.1"/>
    <property type="molecule type" value="Genomic_DNA"/>
</dbReference>
<evidence type="ECO:0000256" key="5">
    <source>
        <dbReference type="ARBA" id="ARBA00048200"/>
    </source>
</evidence>
<comment type="catalytic activity">
    <reaction evidence="5 6">
        <text>dTDP-beta-L-rhamnose + NADP(+) = dTDP-4-dehydro-beta-L-rhamnose + NADPH + H(+)</text>
        <dbReference type="Rhea" id="RHEA:21796"/>
        <dbReference type="ChEBI" id="CHEBI:15378"/>
        <dbReference type="ChEBI" id="CHEBI:57510"/>
        <dbReference type="ChEBI" id="CHEBI:57783"/>
        <dbReference type="ChEBI" id="CHEBI:58349"/>
        <dbReference type="ChEBI" id="CHEBI:62830"/>
        <dbReference type="EC" id="1.1.1.133"/>
    </reaction>
</comment>
<dbReference type="EC" id="1.1.1.133" evidence="3 6"/>
<dbReference type="CDD" id="cd05254">
    <property type="entry name" value="dTDP_HR_like_SDR_e"/>
    <property type="match status" value="1"/>
</dbReference>
<dbReference type="GO" id="GO:0008831">
    <property type="term" value="F:dTDP-4-dehydrorhamnose reductase activity"/>
    <property type="evidence" value="ECO:0007669"/>
    <property type="project" value="UniProtKB-EC"/>
</dbReference>
<dbReference type="Gene3D" id="3.90.25.10">
    <property type="entry name" value="UDP-galactose 4-epimerase, domain 1"/>
    <property type="match status" value="1"/>
</dbReference>
<comment type="caution">
    <text evidence="8">The sequence shown here is derived from an EMBL/GenBank/DDBJ whole genome shotgun (WGS) entry which is preliminary data.</text>
</comment>
<keyword evidence="6 8" id="KW-0560">Oxidoreductase</keyword>
<dbReference type="NCBIfam" id="TIGR01214">
    <property type="entry name" value="rmlD"/>
    <property type="match status" value="1"/>
</dbReference>
<dbReference type="RefSeq" id="WP_160773028.1">
    <property type="nucleotide sequence ID" value="NZ_WTYV01000007.1"/>
</dbReference>
<reference evidence="8 9" key="1">
    <citation type="submission" date="2019-12" db="EMBL/GenBank/DDBJ databases">
        <title>Genomic-based taxomic classification of the family Erythrobacteraceae.</title>
        <authorList>
            <person name="Xu L."/>
        </authorList>
    </citation>
    <scope>NUCLEOTIDE SEQUENCE [LARGE SCALE GENOMIC DNA]</scope>
    <source>
        <strain evidence="8 9">M0322</strain>
    </source>
</reference>
<dbReference type="GO" id="GO:0019305">
    <property type="term" value="P:dTDP-rhamnose biosynthetic process"/>
    <property type="evidence" value="ECO:0007669"/>
    <property type="project" value="UniProtKB-UniPathway"/>
</dbReference>
<keyword evidence="6" id="KW-0521">NADP</keyword>
<dbReference type="Proteomes" id="UP000466966">
    <property type="component" value="Unassembled WGS sequence"/>
</dbReference>
<dbReference type="PANTHER" id="PTHR10491:SF4">
    <property type="entry name" value="METHIONINE ADENOSYLTRANSFERASE 2 SUBUNIT BETA"/>
    <property type="match status" value="1"/>
</dbReference>
<dbReference type="UniPathway" id="UPA00124"/>
<protein>
    <recommendedName>
        <fullName evidence="4 6">dTDP-4-dehydrorhamnose reductase</fullName>
        <ecNumber evidence="3 6">1.1.1.133</ecNumber>
    </recommendedName>
</protein>
<dbReference type="Gene3D" id="3.40.50.720">
    <property type="entry name" value="NAD(P)-binding Rossmann-like Domain"/>
    <property type="match status" value="1"/>
</dbReference>